<dbReference type="InterPro" id="IPR020103">
    <property type="entry name" value="PsdUridine_synth_cat_dom_sf"/>
</dbReference>
<feature type="region of interest" description="Disordered" evidence="4">
    <location>
        <begin position="539"/>
        <end position="591"/>
    </location>
</feature>
<evidence type="ECO:0000256" key="3">
    <source>
        <dbReference type="ARBA" id="ARBA00023235"/>
    </source>
</evidence>
<dbReference type="GO" id="GO:0005737">
    <property type="term" value="C:cytoplasm"/>
    <property type="evidence" value="ECO:0007669"/>
    <property type="project" value="TreeGrafter"/>
</dbReference>
<dbReference type="Pfam" id="PF01416">
    <property type="entry name" value="PseudoU_synth_1"/>
    <property type="match status" value="1"/>
</dbReference>
<feature type="region of interest" description="Disordered" evidence="4">
    <location>
        <begin position="713"/>
        <end position="738"/>
    </location>
</feature>
<dbReference type="SUPFAM" id="SSF55120">
    <property type="entry name" value="Pseudouridine synthase"/>
    <property type="match status" value="1"/>
</dbReference>
<dbReference type="GO" id="GO:0031119">
    <property type="term" value="P:tRNA pseudouridine synthesis"/>
    <property type="evidence" value="ECO:0007669"/>
    <property type="project" value="TreeGrafter"/>
</dbReference>
<comment type="similarity">
    <text evidence="1">Belongs to the tRNA pseudouridine synthase TruA family.</text>
</comment>
<evidence type="ECO:0000256" key="4">
    <source>
        <dbReference type="SAM" id="MobiDB-lite"/>
    </source>
</evidence>
<keyword evidence="3" id="KW-0413">Isomerase</keyword>
<dbReference type="PANTHER" id="PTHR11142:SF5">
    <property type="entry name" value="TRNA PSEUDOURIDINE(38_39) SYNTHASE"/>
    <property type="match status" value="1"/>
</dbReference>
<protein>
    <recommendedName>
        <fullName evidence="5">Pseudouridine synthase I TruA alpha/beta domain-containing protein</fullName>
    </recommendedName>
</protein>
<evidence type="ECO:0000313" key="7">
    <source>
        <dbReference type="Proteomes" id="UP000077521"/>
    </source>
</evidence>
<dbReference type="GO" id="GO:0003723">
    <property type="term" value="F:RNA binding"/>
    <property type="evidence" value="ECO:0007669"/>
    <property type="project" value="InterPro"/>
</dbReference>
<sequence length="738" mass="80799">MADYKEWSREDLLTRIAGLEALLGAHNGGLSNVKTSVPAEKTAQLQQLQKPKKKQAREFDVSSQPLRKIALRFSYDGAHYSGLAAQNPSSYSSQNNVTPLPTVEGVLWKALVKARLVDDAKGYDGAGWSRCGRTDRGVSAAGQVVALWVRSRRVDERALKEREDEIRRRKWEMGEREEGSEDAHPTEQTLTGADAASAAMQAAHLIEQELGPRPSPILIDPDAEELPYVVSLNRILPPTIRIHAWSPVRPDFSARFDCRYRHYKYFFTAGAPPALRPSSTSIHSISQGNNLAVGSGPRLDVDAMRDAARRLLGSHDFRNLCKVDSSKQVTNFIRRVDGVGIDVVPHGHWPVSPSPSSASSAGSQDAWSTEHMYVFNLRGTAFLYHQVRHIMAVLFLVGARLEDPSIVDALVNVQQGRAARDRAAVDALRRGLTDSNEEGLGVEGARNVRDWIDWCLPGSSATDPDGHTANTRPGGPKADAAADDEAPSLDEEDGMTVFETKPMYEMAADRPLVLWECGFRPVDLSWRAGTCDEPLGGVHSLPAPVPLPPSIQEEEEAVSQPEQTESEQSGKKKKKVPPPPPVRLTSTESNISASWRTTADLHTTWTTSAISTQIARHFVLAAPSPHLGTLPAWTHFLDASIPVQRGIIQEHETEEGTSTSPAPAIPIGNGLSRPHGSYVGLAKRRRGESVEVINQRWVLGRGARRAAVRGLTAEELSRGMKPRIAAGEGQVREEEEER</sequence>
<proteinExistence type="inferred from homology"/>
<evidence type="ECO:0000256" key="1">
    <source>
        <dbReference type="ARBA" id="ARBA00009375"/>
    </source>
</evidence>
<dbReference type="InterPro" id="IPR020095">
    <property type="entry name" value="PsdUridine_synth_TruA_C"/>
</dbReference>
<dbReference type="Gene3D" id="3.30.70.660">
    <property type="entry name" value="Pseudouridine synthase I, catalytic domain, C-terminal subdomain"/>
    <property type="match status" value="1"/>
</dbReference>
<dbReference type="InterPro" id="IPR020097">
    <property type="entry name" value="PsdUridine_synth_TruA_a/b_dom"/>
</dbReference>
<dbReference type="GO" id="GO:0005634">
    <property type="term" value="C:nucleus"/>
    <property type="evidence" value="ECO:0007669"/>
    <property type="project" value="TreeGrafter"/>
</dbReference>
<dbReference type="InterPro" id="IPR001406">
    <property type="entry name" value="PsdUridine_synth_TruA"/>
</dbReference>
<evidence type="ECO:0000313" key="6">
    <source>
        <dbReference type="EMBL" id="KAE8258071.1"/>
    </source>
</evidence>
<evidence type="ECO:0000256" key="2">
    <source>
        <dbReference type="ARBA" id="ARBA00022694"/>
    </source>
</evidence>
<accession>A0A177TSY9</accession>
<dbReference type="AlphaFoldDB" id="A0A177TSY9"/>
<dbReference type="EMBL" id="LWDF02000084">
    <property type="protein sequence ID" value="KAE8258071.1"/>
    <property type="molecule type" value="Genomic_DNA"/>
</dbReference>
<feature type="compositionally biased region" description="Acidic residues" evidence="4">
    <location>
        <begin position="481"/>
        <end position="494"/>
    </location>
</feature>
<keyword evidence="2" id="KW-0819">tRNA processing</keyword>
<feature type="region of interest" description="Disordered" evidence="4">
    <location>
        <begin position="652"/>
        <end position="671"/>
    </location>
</feature>
<evidence type="ECO:0000259" key="5">
    <source>
        <dbReference type="Pfam" id="PF01416"/>
    </source>
</evidence>
<comment type="caution">
    <text evidence="6">The sequence shown here is derived from an EMBL/GenBank/DDBJ whole genome shotgun (WGS) entry which is preliminary data.</text>
</comment>
<gene>
    <name evidence="6" type="ORF">A4X13_0g1937</name>
</gene>
<dbReference type="GO" id="GO:1990481">
    <property type="term" value="P:mRNA pseudouridine synthesis"/>
    <property type="evidence" value="ECO:0007669"/>
    <property type="project" value="TreeGrafter"/>
</dbReference>
<organism evidence="6 7">
    <name type="scientific">Tilletia indica</name>
    <dbReference type="NCBI Taxonomy" id="43049"/>
    <lineage>
        <taxon>Eukaryota</taxon>
        <taxon>Fungi</taxon>
        <taxon>Dikarya</taxon>
        <taxon>Basidiomycota</taxon>
        <taxon>Ustilaginomycotina</taxon>
        <taxon>Exobasidiomycetes</taxon>
        <taxon>Tilletiales</taxon>
        <taxon>Tilletiaceae</taxon>
        <taxon>Tilletia</taxon>
    </lineage>
</organism>
<feature type="domain" description="Pseudouridine synthase I TruA alpha/beta" evidence="5">
    <location>
        <begin position="307"/>
        <end position="419"/>
    </location>
</feature>
<name>A0A177TSY9_9BASI</name>
<keyword evidence="7" id="KW-1185">Reference proteome</keyword>
<dbReference type="InterPro" id="IPR020094">
    <property type="entry name" value="TruA/RsuA/RluB/E/F_N"/>
</dbReference>
<dbReference type="PANTHER" id="PTHR11142">
    <property type="entry name" value="PSEUDOURIDYLATE SYNTHASE"/>
    <property type="match status" value="1"/>
</dbReference>
<dbReference type="Proteomes" id="UP000077521">
    <property type="component" value="Unassembled WGS sequence"/>
</dbReference>
<reference evidence="6" key="1">
    <citation type="submission" date="2016-04" db="EMBL/GenBank/DDBJ databases">
        <authorList>
            <person name="Nguyen H.D."/>
            <person name="Samba Siva P."/>
            <person name="Cullis J."/>
            <person name="Levesque C.A."/>
            <person name="Hambleton S."/>
        </authorList>
    </citation>
    <scope>NUCLEOTIDE SEQUENCE</scope>
    <source>
        <strain evidence="6">DAOMC 236416</strain>
    </source>
</reference>
<feature type="region of interest" description="Disordered" evidence="4">
    <location>
        <begin position="460"/>
        <end position="494"/>
    </location>
</feature>
<dbReference type="Gene3D" id="3.30.70.580">
    <property type="entry name" value="Pseudouridine synthase I, catalytic domain, N-terminal subdomain"/>
    <property type="match status" value="1"/>
</dbReference>
<dbReference type="GO" id="GO:0009982">
    <property type="term" value="F:pseudouridine synthase activity"/>
    <property type="evidence" value="ECO:0007669"/>
    <property type="project" value="InterPro"/>
</dbReference>
<dbReference type="HAMAP" id="MF_00171">
    <property type="entry name" value="TruA"/>
    <property type="match status" value="1"/>
</dbReference>
<reference evidence="6" key="2">
    <citation type="journal article" date="2019" name="IMA Fungus">
        <title>Genome sequencing and comparison of five Tilletia species to identify candidate genes for the detection of regulated species infecting wheat.</title>
        <authorList>
            <person name="Nguyen H.D.T."/>
            <person name="Sultana T."/>
            <person name="Kesanakurti P."/>
            <person name="Hambleton S."/>
        </authorList>
    </citation>
    <scope>NUCLEOTIDE SEQUENCE</scope>
    <source>
        <strain evidence="6">DAOMC 236416</strain>
    </source>
</reference>